<reference evidence="1" key="1">
    <citation type="submission" date="2021-08" db="EMBL/GenBank/DDBJ databases">
        <title>The first chromosome-level gecko genome reveals the dynamic sex chromosomes of Neotropical dwarf geckos (Sphaerodactylidae: Sphaerodactylus).</title>
        <authorList>
            <person name="Pinto B.J."/>
            <person name="Keating S.E."/>
            <person name="Gamble T."/>
        </authorList>
    </citation>
    <scope>NUCLEOTIDE SEQUENCE</scope>
    <source>
        <strain evidence="1">TG3544</strain>
    </source>
</reference>
<evidence type="ECO:0000313" key="2">
    <source>
        <dbReference type="Proteomes" id="UP000827872"/>
    </source>
</evidence>
<keyword evidence="2" id="KW-1185">Reference proteome</keyword>
<organism evidence="1 2">
    <name type="scientific">Sphaerodactylus townsendi</name>
    <dbReference type="NCBI Taxonomy" id="933632"/>
    <lineage>
        <taxon>Eukaryota</taxon>
        <taxon>Metazoa</taxon>
        <taxon>Chordata</taxon>
        <taxon>Craniata</taxon>
        <taxon>Vertebrata</taxon>
        <taxon>Euteleostomi</taxon>
        <taxon>Lepidosauria</taxon>
        <taxon>Squamata</taxon>
        <taxon>Bifurcata</taxon>
        <taxon>Gekkota</taxon>
        <taxon>Sphaerodactylidae</taxon>
        <taxon>Sphaerodactylus</taxon>
    </lineage>
</organism>
<name>A0ACB8EHI7_9SAUR</name>
<dbReference type="Proteomes" id="UP000827872">
    <property type="component" value="Linkage Group LG03"/>
</dbReference>
<accession>A0ACB8EHI7</accession>
<evidence type="ECO:0000313" key="1">
    <source>
        <dbReference type="EMBL" id="KAH7992014.1"/>
    </source>
</evidence>
<comment type="caution">
    <text evidence="1">The sequence shown here is derived from an EMBL/GenBank/DDBJ whole genome shotgun (WGS) entry which is preliminary data.</text>
</comment>
<sequence>MERAVVRCVPAEPKLSISFVLGDGSARHMQRDQAEPLGRALARIANNAGKGNAKAAKKSKKARAESAAAGPPPPPPAVSLFCRDGHAVAEDVPNSEAWQDGAVLQIGEARYLVERNPPALTELQLPRSLLAGFPVCPKLRTEFGSPADCLFRWYQEHKVEAAAAAAGWVEAPGGTERVFTPSNAHVGLRLKLVCRPGDGQRRYGLEREVESGGPVEAGPGACTFDARHLYTKKVAGPGLIRTVTYNILADIYAQTELSRTVLYPYCAPYSLELDYRQNLLKKELAGYSADIICLQEVDRSVFSDSLGPALDAFGLEGVFKLKEKQHEGLATFYRRDKFSLLSQHDIALNQALLEDPLHEELRGCLASCPEVQEKVQQRSSVLQVSVLQSTSDPSKKICVANTHLYWHPKGGNVRLIQAAVALSHIRHITHNVYPATPVIFCGDFNSTPSTGMYSFVSNGSIAEDHEDWGSNGEEKPCRISLTHPLRLKSACGEPAYTNYVGGFHGCLDYIFIDANALEVEQVIPLPSHEEVTTHQALPSVSHPSDHIALICDLKWK</sequence>
<dbReference type="EMBL" id="CM037616">
    <property type="protein sequence ID" value="KAH7992014.1"/>
    <property type="molecule type" value="Genomic_DNA"/>
</dbReference>
<gene>
    <name evidence="1" type="primary">PDE12</name>
    <name evidence="1" type="ORF">K3G42_018140</name>
</gene>
<proteinExistence type="predicted"/>
<protein>
    <submittedName>
        <fullName evidence="1">2',5'-phosphodiesterase 12</fullName>
    </submittedName>
</protein>